<reference evidence="7 8" key="1">
    <citation type="submission" date="2021-04" db="EMBL/GenBank/DDBJ databases">
        <title>Complete genome sequence of a novel Streptococcus species.</title>
        <authorList>
            <person name="Teng J.L.L."/>
        </authorList>
    </citation>
    <scope>NUCLEOTIDE SEQUENCE [LARGE SCALE GENOMIC DNA]</scope>
    <source>
        <strain evidence="7 8">HKU75</strain>
    </source>
</reference>
<evidence type="ECO:0000313" key="8">
    <source>
        <dbReference type="Proteomes" id="UP000677616"/>
    </source>
</evidence>
<dbReference type="EMBL" id="CP073084">
    <property type="protein sequence ID" value="QUE54292.1"/>
    <property type="molecule type" value="Genomic_DNA"/>
</dbReference>
<dbReference type="PANTHER" id="PTHR21016:SF25">
    <property type="entry name" value="TM2 DOMAIN-CONTAINING PROTEIN DDB_G0277895-RELATED"/>
    <property type="match status" value="1"/>
</dbReference>
<name>A0ABX7YKF2_9STRE</name>
<evidence type="ECO:0000259" key="6">
    <source>
        <dbReference type="Pfam" id="PF05154"/>
    </source>
</evidence>
<evidence type="ECO:0000256" key="1">
    <source>
        <dbReference type="ARBA" id="ARBA00004141"/>
    </source>
</evidence>
<comment type="subcellular location">
    <subcellularLocation>
        <location evidence="1">Membrane</location>
        <topology evidence="1">Multi-pass membrane protein</topology>
    </subcellularLocation>
</comment>
<dbReference type="Proteomes" id="UP000677616">
    <property type="component" value="Chromosome"/>
</dbReference>
<protein>
    <submittedName>
        <fullName evidence="7">TM2 domain-containing protein</fullName>
    </submittedName>
</protein>
<sequence length="202" mass="22723">MNYAQSFLMANMSSFPADKLPILQKEVEQLDDQAITTLMMTEIKNPTTALLISIFVGELGIDRFYVGHKELGILKLSLLVISFVTLFILIGFFLLPILYIWKIVDIFLIMGACKQANFERLIQQLNYVKMAQKSQVAKTQGPVKEDAVEVVEEAPVDVIVTEHIEETSLVEEEAVVQEETVAQEEIVNEPVVSDEGSEERSE</sequence>
<keyword evidence="2 5" id="KW-0812">Transmembrane</keyword>
<accession>A0ABX7YKF2</accession>
<evidence type="ECO:0000256" key="3">
    <source>
        <dbReference type="ARBA" id="ARBA00022989"/>
    </source>
</evidence>
<dbReference type="Pfam" id="PF05154">
    <property type="entry name" value="TM2"/>
    <property type="match status" value="1"/>
</dbReference>
<keyword evidence="4 5" id="KW-0472">Membrane</keyword>
<evidence type="ECO:0000256" key="4">
    <source>
        <dbReference type="ARBA" id="ARBA00023136"/>
    </source>
</evidence>
<evidence type="ECO:0000256" key="5">
    <source>
        <dbReference type="SAM" id="Phobius"/>
    </source>
</evidence>
<dbReference type="InterPro" id="IPR050932">
    <property type="entry name" value="TM2D1-3-like"/>
</dbReference>
<dbReference type="InterPro" id="IPR007829">
    <property type="entry name" value="TM2"/>
</dbReference>
<evidence type="ECO:0000313" key="7">
    <source>
        <dbReference type="EMBL" id="QUE54292.1"/>
    </source>
</evidence>
<evidence type="ECO:0000256" key="2">
    <source>
        <dbReference type="ARBA" id="ARBA00022692"/>
    </source>
</evidence>
<dbReference type="PANTHER" id="PTHR21016">
    <property type="entry name" value="BETA-AMYLOID BINDING PROTEIN-RELATED"/>
    <property type="match status" value="1"/>
</dbReference>
<organism evidence="7 8">
    <name type="scientific">Streptococcus oriscaviae</name>
    <dbReference type="NCBI Taxonomy" id="2781599"/>
    <lineage>
        <taxon>Bacteria</taxon>
        <taxon>Bacillati</taxon>
        <taxon>Bacillota</taxon>
        <taxon>Bacilli</taxon>
        <taxon>Lactobacillales</taxon>
        <taxon>Streptococcaceae</taxon>
        <taxon>Streptococcus</taxon>
    </lineage>
</organism>
<keyword evidence="8" id="KW-1185">Reference proteome</keyword>
<gene>
    <name evidence="7" type="ORF">INT76_10840</name>
</gene>
<dbReference type="RefSeq" id="WP_212570747.1">
    <property type="nucleotide sequence ID" value="NZ_CP073084.1"/>
</dbReference>
<proteinExistence type="predicted"/>
<feature type="transmembrane region" description="Helical" evidence="5">
    <location>
        <begin position="78"/>
        <end position="101"/>
    </location>
</feature>
<feature type="domain" description="TM2" evidence="6">
    <location>
        <begin position="44"/>
        <end position="93"/>
    </location>
</feature>
<keyword evidence="3 5" id="KW-1133">Transmembrane helix</keyword>